<dbReference type="RefSeq" id="WP_179206798.1">
    <property type="nucleotide sequence ID" value="NZ_FUKO01000033.1"/>
</dbReference>
<organism evidence="1 2">
    <name type="scientific">Microbacterium esteraromaticum</name>
    <dbReference type="NCBI Taxonomy" id="57043"/>
    <lineage>
        <taxon>Bacteria</taxon>
        <taxon>Bacillati</taxon>
        <taxon>Actinomycetota</taxon>
        <taxon>Actinomycetes</taxon>
        <taxon>Micrococcales</taxon>
        <taxon>Microbacteriaceae</taxon>
        <taxon>Microbacterium</taxon>
    </lineage>
</organism>
<reference evidence="1 2" key="1">
    <citation type="submission" date="2017-02" db="EMBL/GenBank/DDBJ databases">
        <authorList>
            <person name="Peterson S.W."/>
        </authorList>
    </citation>
    <scope>NUCLEOTIDE SEQUENCE [LARGE SCALE GENOMIC DNA]</scope>
    <source>
        <strain evidence="1 2">B Mb 05.01</strain>
    </source>
</reference>
<gene>
    <name evidence="1" type="ORF">FM104_13030</name>
</gene>
<protein>
    <recommendedName>
        <fullName evidence="3">DUF1059 domain-containing protein</fullName>
    </recommendedName>
</protein>
<keyword evidence="2" id="KW-1185">Reference proteome</keyword>
<evidence type="ECO:0008006" key="3">
    <source>
        <dbReference type="Google" id="ProtNLM"/>
    </source>
</evidence>
<name>A0A1R4KIJ8_9MICO</name>
<dbReference type="AlphaFoldDB" id="A0A1R4KIJ8"/>
<sequence length="50" mass="5625">MNEILKSCPKRGCGFSTTGRTEKQARARLLMHLQRDDHAAQLRTAVTRGL</sequence>
<dbReference type="EMBL" id="FUKO01000033">
    <property type="protein sequence ID" value="SJN43903.1"/>
    <property type="molecule type" value="Genomic_DNA"/>
</dbReference>
<accession>A0A1R4KIJ8</accession>
<evidence type="ECO:0000313" key="1">
    <source>
        <dbReference type="EMBL" id="SJN43903.1"/>
    </source>
</evidence>
<evidence type="ECO:0000313" key="2">
    <source>
        <dbReference type="Proteomes" id="UP000196320"/>
    </source>
</evidence>
<proteinExistence type="predicted"/>
<dbReference type="Proteomes" id="UP000196320">
    <property type="component" value="Unassembled WGS sequence"/>
</dbReference>